<protein>
    <submittedName>
        <fullName evidence="2">Transposase InsO family protein</fullName>
    </submittedName>
</protein>
<dbReference type="AlphaFoldDB" id="A0A840J7A2"/>
<dbReference type="SUPFAM" id="SSF53098">
    <property type="entry name" value="Ribonuclease H-like"/>
    <property type="match status" value="1"/>
</dbReference>
<dbReference type="Proteomes" id="UP000581769">
    <property type="component" value="Unassembled WGS sequence"/>
</dbReference>
<gene>
    <name evidence="2" type="ORF">BJY18_007074</name>
</gene>
<name>A0A840J7A2_9PSEU</name>
<sequence>MLRRYFPKVTDFSRWSRNDLDAIAATPNSRPRKTLTWKHPPKPSTISYCRSSKLVLRRPIEPKQYSSAVFRGALDTLDTLGIRPPMGSVSSCYDNTGAESTFATLKTEIGTHVWATRDGARRAVFTYLGYDNHNRLHSAIDYRTAHENRVSCRQDPARTA</sequence>
<dbReference type="InterPro" id="IPR001584">
    <property type="entry name" value="Integrase_cat-core"/>
</dbReference>
<evidence type="ECO:0000313" key="2">
    <source>
        <dbReference type="EMBL" id="MBB4689589.1"/>
    </source>
</evidence>
<comment type="caution">
    <text evidence="2">The sequence shown here is derived from an EMBL/GenBank/DDBJ whole genome shotgun (WGS) entry which is preliminary data.</text>
</comment>
<dbReference type="InterPro" id="IPR012337">
    <property type="entry name" value="RNaseH-like_sf"/>
</dbReference>
<dbReference type="PANTHER" id="PTHR46889">
    <property type="entry name" value="TRANSPOSASE INSF FOR INSERTION SEQUENCE IS3B-RELATED"/>
    <property type="match status" value="1"/>
</dbReference>
<dbReference type="GO" id="GO:0015074">
    <property type="term" value="P:DNA integration"/>
    <property type="evidence" value="ECO:0007669"/>
    <property type="project" value="InterPro"/>
</dbReference>
<evidence type="ECO:0000259" key="1">
    <source>
        <dbReference type="Pfam" id="PF13683"/>
    </source>
</evidence>
<keyword evidence="3" id="KW-1185">Reference proteome</keyword>
<dbReference type="PANTHER" id="PTHR46889:SF4">
    <property type="entry name" value="TRANSPOSASE INSO FOR INSERTION SEQUENCE ELEMENT IS911B-RELATED"/>
    <property type="match status" value="1"/>
</dbReference>
<evidence type="ECO:0000313" key="3">
    <source>
        <dbReference type="Proteomes" id="UP000581769"/>
    </source>
</evidence>
<dbReference type="Pfam" id="PF13683">
    <property type="entry name" value="rve_3"/>
    <property type="match status" value="1"/>
</dbReference>
<reference evidence="2 3" key="1">
    <citation type="submission" date="2020-08" db="EMBL/GenBank/DDBJ databases">
        <title>Sequencing the genomes of 1000 actinobacteria strains.</title>
        <authorList>
            <person name="Klenk H.-P."/>
        </authorList>
    </citation>
    <scope>NUCLEOTIDE SEQUENCE [LARGE SCALE GENOMIC DNA]</scope>
    <source>
        <strain evidence="2 3">DSM 45859</strain>
    </source>
</reference>
<feature type="domain" description="Integrase catalytic" evidence="1">
    <location>
        <begin position="81"/>
        <end position="144"/>
    </location>
</feature>
<dbReference type="InterPro" id="IPR050900">
    <property type="entry name" value="Transposase_IS3/IS150/IS904"/>
</dbReference>
<accession>A0A840J7A2</accession>
<organism evidence="2 3">
    <name type="scientific">Amycolatopsis jiangsuensis</name>
    <dbReference type="NCBI Taxonomy" id="1181879"/>
    <lineage>
        <taxon>Bacteria</taxon>
        <taxon>Bacillati</taxon>
        <taxon>Actinomycetota</taxon>
        <taxon>Actinomycetes</taxon>
        <taxon>Pseudonocardiales</taxon>
        <taxon>Pseudonocardiaceae</taxon>
        <taxon>Amycolatopsis</taxon>
    </lineage>
</organism>
<dbReference type="EMBL" id="JACHMG010000001">
    <property type="protein sequence ID" value="MBB4689589.1"/>
    <property type="molecule type" value="Genomic_DNA"/>
</dbReference>
<proteinExistence type="predicted"/>